<keyword evidence="4" id="KW-1185">Reference proteome</keyword>
<sequence>MSSVADRGPGGLLQVWLLIRWIARAPSVLWPFVLPWFILVLAAPFFLLVISGARTQHVQVPPVEAPKALVNTGYTPEFLAQRILAAMRGISGESDAIPHDASLDDGDEPNITIPGEDMSYASIVGFLKSTFFRDKPDVIVHIGITHSGNSADSYIAHIQIENGPFDRMYDDVAFSANDFDKAMQDIAAKIMRLVEPNTLASHLFTKVQSTQCSLDQCDYSELEAIYDDVLRRPGSRERLWALAGQGWLLLRQNRAEEAEQQSRDALLLYPHSGVLRANLGVALEQEKRIDAAIRELRTGAHEKYSTSENQRLLGDVLLHAHRCDEALSAFNRADTMHKDDVNILHDWAEALVDTGQNEAAIARLARAVELRPDFAPAYELWGQALENEGDLSHAARKYAEADKHDSGVLSAHEKKLALLGTPQKPPPVSASVLVSGGRT</sequence>
<dbReference type="Pfam" id="PF14559">
    <property type="entry name" value="TPR_19"/>
    <property type="match status" value="1"/>
</dbReference>
<gene>
    <name evidence="3" type="ORF">FAZ97_28860</name>
</gene>
<dbReference type="Gene3D" id="1.25.40.10">
    <property type="entry name" value="Tetratricopeptide repeat domain"/>
    <property type="match status" value="1"/>
</dbReference>
<dbReference type="Proteomes" id="UP000434209">
    <property type="component" value="Chromosome 3"/>
</dbReference>
<dbReference type="AlphaFoldDB" id="A0A7Z2JCI3"/>
<name>A0A7Z2JCI3_9BURK</name>
<keyword evidence="2" id="KW-0812">Transmembrane</keyword>
<keyword evidence="2" id="KW-0472">Membrane</keyword>
<dbReference type="Pfam" id="PF13432">
    <property type="entry name" value="TPR_16"/>
    <property type="match status" value="1"/>
</dbReference>
<dbReference type="OrthoDB" id="8978942at2"/>
<keyword evidence="2" id="KW-1133">Transmembrane helix</keyword>
<dbReference type="InterPro" id="IPR011990">
    <property type="entry name" value="TPR-like_helical_dom_sf"/>
</dbReference>
<proteinExistence type="predicted"/>
<dbReference type="EMBL" id="CP046911">
    <property type="protein sequence ID" value="QGZ58958.1"/>
    <property type="molecule type" value="Genomic_DNA"/>
</dbReference>
<dbReference type="PANTHER" id="PTHR44998:SF1">
    <property type="entry name" value="UDP-N-ACETYLGLUCOSAMINE--PEPTIDE N-ACETYLGLUCOSAMINYLTRANSFERASE 110 KDA SUBUNIT"/>
    <property type="match status" value="1"/>
</dbReference>
<dbReference type="KEGG" id="pacp:FAZ97_28860"/>
<dbReference type="PANTHER" id="PTHR44998">
    <property type="match status" value="1"/>
</dbReference>
<feature type="region of interest" description="Disordered" evidence="1">
    <location>
        <begin position="420"/>
        <end position="439"/>
    </location>
</feature>
<evidence type="ECO:0000313" key="3">
    <source>
        <dbReference type="EMBL" id="QGZ58958.1"/>
    </source>
</evidence>
<dbReference type="SUPFAM" id="SSF48452">
    <property type="entry name" value="TPR-like"/>
    <property type="match status" value="1"/>
</dbReference>
<dbReference type="RefSeq" id="WP_158762144.1">
    <property type="nucleotide sequence ID" value="NZ_CP046911.1"/>
</dbReference>
<evidence type="ECO:0000313" key="4">
    <source>
        <dbReference type="Proteomes" id="UP000434209"/>
    </source>
</evidence>
<reference evidence="3 4" key="1">
    <citation type="submission" date="2019-12" db="EMBL/GenBank/DDBJ databases">
        <title>Paraburkholderia acidiphila 7Q-K02 sp. nov and Paraburkholderia acidisoli DHF22 sp. nov., two strains isolated from forest soil.</title>
        <authorList>
            <person name="Gao Z."/>
            <person name="Qiu L."/>
        </authorList>
    </citation>
    <scope>NUCLEOTIDE SEQUENCE [LARGE SCALE GENOMIC DNA]</scope>
    <source>
        <strain evidence="3 4">7Q-K02</strain>
    </source>
</reference>
<evidence type="ECO:0000256" key="2">
    <source>
        <dbReference type="SAM" id="Phobius"/>
    </source>
</evidence>
<protein>
    <submittedName>
        <fullName evidence="3">Tetratricopeptide repeat protein</fullName>
    </submittedName>
</protein>
<organism evidence="3 4">
    <name type="scientific">Paraburkholderia acidiphila</name>
    <dbReference type="NCBI Taxonomy" id="2571747"/>
    <lineage>
        <taxon>Bacteria</taxon>
        <taxon>Pseudomonadati</taxon>
        <taxon>Pseudomonadota</taxon>
        <taxon>Betaproteobacteria</taxon>
        <taxon>Burkholderiales</taxon>
        <taxon>Burkholderiaceae</taxon>
        <taxon>Paraburkholderia</taxon>
    </lineage>
</organism>
<accession>A0A7Z2JCI3</accession>
<evidence type="ECO:0000256" key="1">
    <source>
        <dbReference type="SAM" id="MobiDB-lite"/>
    </source>
</evidence>
<feature type="transmembrane region" description="Helical" evidence="2">
    <location>
        <begin position="28"/>
        <end position="50"/>
    </location>
</feature>